<feature type="compositionally biased region" description="Low complexity" evidence="1">
    <location>
        <begin position="259"/>
        <end position="270"/>
    </location>
</feature>
<feature type="compositionally biased region" description="Acidic residues" evidence="1">
    <location>
        <begin position="518"/>
        <end position="531"/>
    </location>
</feature>
<feature type="region of interest" description="Disordered" evidence="1">
    <location>
        <begin position="335"/>
        <end position="376"/>
    </location>
</feature>
<accession>A0A834RFD9</accession>
<dbReference type="Proteomes" id="UP000070412">
    <property type="component" value="Unassembled WGS sequence"/>
</dbReference>
<feature type="compositionally biased region" description="Polar residues" evidence="1">
    <location>
        <begin position="1488"/>
        <end position="1497"/>
    </location>
</feature>
<dbReference type="EMBL" id="WVUK01000053">
    <property type="protein sequence ID" value="KAF7494482.1"/>
    <property type="molecule type" value="Genomic_DNA"/>
</dbReference>
<reference evidence="3" key="3">
    <citation type="submission" date="2022-06" db="UniProtKB">
        <authorList>
            <consortium name="EnsemblMetazoa"/>
        </authorList>
    </citation>
    <scope>IDENTIFICATION</scope>
</reference>
<dbReference type="OrthoDB" id="6517071at2759"/>
<evidence type="ECO:0000313" key="4">
    <source>
        <dbReference type="Proteomes" id="UP000070412"/>
    </source>
</evidence>
<reference evidence="2" key="2">
    <citation type="submission" date="2020-01" db="EMBL/GenBank/DDBJ databases">
        <authorList>
            <person name="Korhonen P.K.K."/>
            <person name="Guangxu M.G."/>
            <person name="Wang T.W."/>
            <person name="Stroehlein A.J.S."/>
            <person name="Young N.D."/>
            <person name="Ang C.-S.A."/>
            <person name="Fernando D.W.F."/>
            <person name="Lu H.L."/>
            <person name="Taylor S.T."/>
            <person name="Ehtesham M.E.M."/>
            <person name="Najaraj S.H.N."/>
            <person name="Harsha G.H.G."/>
            <person name="Madugundu A.M."/>
            <person name="Renuse S.R."/>
            <person name="Holt D.H."/>
            <person name="Pandey A.P."/>
            <person name="Papenfuss A.P."/>
            <person name="Gasser R.B.G."/>
            <person name="Fischer K.F."/>
        </authorList>
    </citation>
    <scope>NUCLEOTIDE SEQUENCE</scope>
    <source>
        <strain evidence="2">SSS_KF_BRIS2020</strain>
    </source>
</reference>
<feature type="region of interest" description="Disordered" evidence="1">
    <location>
        <begin position="1376"/>
        <end position="1396"/>
    </location>
</feature>
<feature type="region of interest" description="Disordered" evidence="1">
    <location>
        <begin position="516"/>
        <end position="540"/>
    </location>
</feature>
<feature type="compositionally biased region" description="Polar residues" evidence="1">
    <location>
        <begin position="828"/>
        <end position="838"/>
    </location>
</feature>
<feature type="compositionally biased region" description="Low complexity" evidence="1">
    <location>
        <begin position="660"/>
        <end position="679"/>
    </location>
</feature>
<feature type="compositionally biased region" description="Polar residues" evidence="1">
    <location>
        <begin position="1187"/>
        <end position="1208"/>
    </location>
</feature>
<evidence type="ECO:0000256" key="1">
    <source>
        <dbReference type="SAM" id="MobiDB-lite"/>
    </source>
</evidence>
<keyword evidence="4" id="KW-1185">Reference proteome</keyword>
<feature type="compositionally biased region" description="Acidic residues" evidence="1">
    <location>
        <begin position="1444"/>
        <end position="1468"/>
    </location>
</feature>
<feature type="compositionally biased region" description="Polar residues" evidence="1">
    <location>
        <begin position="1566"/>
        <end position="1576"/>
    </location>
</feature>
<feature type="region of interest" description="Disordered" evidence="1">
    <location>
        <begin position="1433"/>
        <end position="1497"/>
    </location>
</feature>
<feature type="compositionally biased region" description="Polar residues" evidence="1">
    <location>
        <begin position="798"/>
        <end position="807"/>
    </location>
</feature>
<feature type="region of interest" description="Disordered" evidence="1">
    <location>
        <begin position="1180"/>
        <end position="1246"/>
    </location>
</feature>
<sequence length="1623" mass="180060">MVDEKLMIRAQHRNGFHHDCHSTDGHHHHYLYNNSYHRNENNNGTEMASSNQTSSINYRQIYQKTIGFKHHPSSISIVSNELSRKSSNDFDWPNVIDCDNGSEDCGDFQYGPGIVNRLKNKFMALSSQNDHTDQWIVKQRCSSSIDMSTLLKRCASLEELTYQQFHSKSFNKCHHFQTTEVKQSYSSHQMINGTKRKVLHSLSNGQSNRNNFLSQQTNDPKYHYEIDSERKNAQKIDSLYPMNIVKNFVLNQNRKISKQQQQQQRQQQTQSERSNDDICSLSQMNPLPSTMAILSPVTLALATSKNEINDSDDGGDQHPHCLRYQKKQEHYRSLMDNDVDDDDSRGTIDDDDDGDDDDDDVDGDDDNKNGGKVVGYNGQKNILTIHNGNNGKCGKTNLLLLSTPKPYIKRSKSVETLSFLMQKEKLIFPIVTNNLNGDDDDDDDLVERTELESKTKTRKSDSKSDLILTDVKSIIKSIAIPERFQSSTVAVSVSIPKTNDFIQCNEPLNEDKSILNFSEDDNNYDDDDDGESGDKSDDSGVEIINDIHQKTILIASKTTKEETTIKLDCKQKTDIGVLNQTESKCLQSELISSILSHQNNETITSQHQSSSQSNRNLINNSKEIEMIATMRDVSKNSTDTKSSISLETTLNTSSVNIKTKSSIDSNHSRSSTSSSVALSLQNQKHHHHHHHNPIEPNPSELPKPDTVKTVKRLFEHCDQSVNQNLSLSSRKIQSSKTQQSVSSSSLTNHRQKNYPAPAPQLPPRQTQSSPTTSTTVSIVGQTKSITTTSIGRVLKKPTISSKPNSVIQQQQQQQHQRQQQQQQHQEKSNSLATITTNNHHSRSGRTDKIKRTDLAQNDRSNHHKSFTTMIATMATAMTTTTTTTKMATAIGGQSLRPSKVSLQRKTNLLALKPALSSSSSSPTTVHENILSREAQKSNPSIETKPLRKPSLKSSLSERIDENNIIEICCDSNNIKPATSVKQINKGNSEKCDDNLVDAIEDSINDIRSTSSNNIDEQQQSLVCEASVFGDDNSGENNNNNNNIVLPSSTTATTTTTTIVFKEISENNNGNVSSTIVKQNELELKRNQSDGIQNNDKPFPLTTFDVEEVTNRNECNFLAAIDADNNDLNDQIDHNDSRAPLSTTIASSLDSIQKDSDHFEIETNQIINNISKVNNNNNNNNNDFSDCGNDSKQSDCSKSFPSPRILTSNDVDDVDQNDRKHSNSIVDGFNSSKSSNLIQETQKQNEISDTSLTIKTLKPSVFQKLIKSTERNDGDSNMNTFNNDSIAKSTLWSSSSSSSSPSSSLSSASSSSSSLSSRKISSSSSLSKNLIQNNNGSSSIVFDFRDNKTIKPNIAIQPAPFGAKPIPKRIIKEIVSQGPRTSGLDYDDENDGNHSETINEITSKNGVIQFQGENVIVGSGNLLQRRNKNLSISFNDSQPSLFEYPFEDDDDDCDDEGAGGDDENDDENDNDPKSKQFVNVDNDAKKNSNDNGDSNLIQSKNSNSIASIVNSIANTNNIISSSSSSSSSSSTAMCSSLKKNTFAIGSTNLGAYKPSIIERTSFELGITKTQRSDQSMLSRKRNDDKSNENSNDCENETITTMIKPANSQETFTFSQSSTASDLLF</sequence>
<evidence type="ECO:0000313" key="3">
    <source>
        <dbReference type="EnsemblMetazoa" id="KAF7494482.1"/>
    </source>
</evidence>
<feature type="compositionally biased region" description="Low complexity" evidence="1">
    <location>
        <begin position="734"/>
        <end position="745"/>
    </location>
</feature>
<feature type="compositionally biased region" description="Polar residues" evidence="1">
    <location>
        <begin position="1222"/>
        <end position="1246"/>
    </location>
</feature>
<feature type="compositionally biased region" description="Low complexity" evidence="1">
    <location>
        <begin position="808"/>
        <end position="823"/>
    </location>
</feature>
<evidence type="ECO:0000313" key="2">
    <source>
        <dbReference type="EMBL" id="KAF7494482.1"/>
    </source>
</evidence>
<protein>
    <submittedName>
        <fullName evidence="2 3">Uncharacterized protein</fullName>
    </submittedName>
</protein>
<feature type="region of interest" description="Disordered" evidence="1">
    <location>
        <begin position="914"/>
        <end position="954"/>
    </location>
</feature>
<feature type="region of interest" description="Disordered" evidence="1">
    <location>
        <begin position="1566"/>
        <end position="1592"/>
    </location>
</feature>
<feature type="compositionally biased region" description="Low complexity" evidence="1">
    <location>
        <begin position="763"/>
        <end position="777"/>
    </location>
</feature>
<dbReference type="EnsemblMetazoa" id="SSS_6784s_mrna">
    <property type="protein sequence ID" value="KAF7494482.1"/>
    <property type="gene ID" value="SSS_6784"/>
</dbReference>
<feature type="region of interest" description="Disordered" evidence="1">
    <location>
        <begin position="725"/>
        <end position="864"/>
    </location>
</feature>
<feature type="compositionally biased region" description="Basic and acidic residues" evidence="1">
    <location>
        <begin position="844"/>
        <end position="853"/>
    </location>
</feature>
<name>A0A834RFD9_SARSC</name>
<reference evidence="4" key="1">
    <citation type="journal article" date="2020" name="PLoS Negl. Trop. Dis.">
        <title>High-quality nuclear genome for Sarcoptes scabiei-A critical resource for a neglected parasite.</title>
        <authorList>
            <person name="Korhonen P.K."/>
            <person name="Gasser R.B."/>
            <person name="Ma G."/>
            <person name="Wang T."/>
            <person name="Stroehlein A.J."/>
            <person name="Young N.D."/>
            <person name="Ang C.S."/>
            <person name="Fernando D.D."/>
            <person name="Lu H.C."/>
            <person name="Taylor S."/>
            <person name="Reynolds S.L."/>
            <person name="Mofiz E."/>
            <person name="Najaraj S.H."/>
            <person name="Gowda H."/>
            <person name="Madugundu A."/>
            <person name="Renuse S."/>
            <person name="Holt D."/>
            <person name="Pandey A."/>
            <person name="Papenfuss A.T."/>
            <person name="Fischer K."/>
        </authorList>
    </citation>
    <scope>NUCLEOTIDE SEQUENCE [LARGE SCALE GENOMIC DNA]</scope>
</reference>
<feature type="region of interest" description="Disordered" evidence="1">
    <location>
        <begin position="658"/>
        <end position="705"/>
    </location>
</feature>
<organism evidence="2">
    <name type="scientific">Sarcoptes scabiei</name>
    <name type="common">Itch mite</name>
    <name type="synonym">Acarus scabiei</name>
    <dbReference type="NCBI Taxonomy" id="52283"/>
    <lineage>
        <taxon>Eukaryota</taxon>
        <taxon>Metazoa</taxon>
        <taxon>Ecdysozoa</taxon>
        <taxon>Arthropoda</taxon>
        <taxon>Chelicerata</taxon>
        <taxon>Arachnida</taxon>
        <taxon>Acari</taxon>
        <taxon>Acariformes</taxon>
        <taxon>Sarcoptiformes</taxon>
        <taxon>Astigmata</taxon>
        <taxon>Psoroptidia</taxon>
        <taxon>Sarcoptoidea</taxon>
        <taxon>Sarcoptidae</taxon>
        <taxon>Sarcoptinae</taxon>
        <taxon>Sarcoptes</taxon>
    </lineage>
</organism>
<feature type="compositionally biased region" description="Polar residues" evidence="1">
    <location>
        <begin position="778"/>
        <end position="790"/>
    </location>
</feature>
<feature type="region of interest" description="Disordered" evidence="1">
    <location>
        <begin position="1291"/>
        <end position="1317"/>
    </location>
</feature>
<gene>
    <name evidence="2" type="ORF">SSS_6784</name>
</gene>
<proteinExistence type="predicted"/>
<feature type="compositionally biased region" description="Acidic residues" evidence="1">
    <location>
        <begin position="337"/>
        <end position="365"/>
    </location>
</feature>
<feature type="region of interest" description="Disordered" evidence="1">
    <location>
        <begin position="255"/>
        <end position="284"/>
    </location>
</feature>